<accession>E4W3F4</accession>
<feature type="compositionally biased region" description="Polar residues" evidence="1">
    <location>
        <begin position="9"/>
        <end position="29"/>
    </location>
</feature>
<feature type="region of interest" description="Disordered" evidence="1">
    <location>
        <begin position="1"/>
        <end position="39"/>
    </location>
</feature>
<name>E4W3F4_HALDV</name>
<evidence type="ECO:0000313" key="2">
    <source>
        <dbReference type="EMBL" id="ABW90688.1"/>
    </source>
</evidence>
<reference evidence="2" key="1">
    <citation type="submission" date="2007-08" db="EMBL/GenBank/DDBJ databases">
        <authorList>
            <person name="Wu L."/>
            <person name="Wu X."/>
        </authorList>
    </citation>
    <scope>NUCLEOTIDE SEQUENCE</scope>
</reference>
<dbReference type="AlphaFoldDB" id="E4W3F4"/>
<organism evidence="2">
    <name type="scientific">Haliotis diversicolor supertexta</name>
    <dbReference type="NCBI Taxonomy" id="283615"/>
    <lineage>
        <taxon>Eukaryota</taxon>
        <taxon>Metazoa</taxon>
        <taxon>Spiralia</taxon>
        <taxon>Lophotrochozoa</taxon>
        <taxon>Mollusca</taxon>
        <taxon>Gastropoda</taxon>
        <taxon>Vetigastropoda</taxon>
        <taxon>Lepetellida</taxon>
        <taxon>Haliotoidea</taxon>
        <taxon>Haliotidae</taxon>
        <taxon>Haliotis</taxon>
    </lineage>
</organism>
<dbReference type="EMBL" id="EU101717">
    <property type="protein sequence ID" value="ABW90688.1"/>
    <property type="molecule type" value="mRNA"/>
</dbReference>
<proteinExistence type="evidence at transcript level"/>
<sequence length="94" mass="11124">MRMGCVQLAESNTQKTQQSSNLSQKMSYQESRKRGARKTFRENRKLQRIGNIWQMSGWFRRTWCSWWDCHSDSLRQMSSRNMSILASSGKSIKL</sequence>
<evidence type="ECO:0000256" key="1">
    <source>
        <dbReference type="SAM" id="MobiDB-lite"/>
    </source>
</evidence>
<protein>
    <submittedName>
        <fullName evidence="2">CCR4-NOT transcription complex</fullName>
    </submittedName>
</protein>